<feature type="compositionally biased region" description="Low complexity" evidence="1">
    <location>
        <begin position="588"/>
        <end position="599"/>
    </location>
</feature>
<evidence type="ECO:0000259" key="2">
    <source>
        <dbReference type="PROSITE" id="PS51159"/>
    </source>
</evidence>
<proteinExistence type="predicted"/>
<dbReference type="Proteomes" id="UP000827284">
    <property type="component" value="Unassembled WGS sequence"/>
</dbReference>
<dbReference type="PANTHER" id="PTHR12307">
    <property type="entry name" value="PROTEIN PHOSPHATASE 1 REGULATORY SUBUNIT"/>
    <property type="match status" value="1"/>
</dbReference>
<accession>A0A9P3HBQ4</accession>
<comment type="caution">
    <text evidence="3">The sequence shown here is derived from an EMBL/GenBank/DDBJ whole genome shotgun (WGS) entry which is preliminary data.</text>
</comment>
<keyword evidence="4" id="KW-1185">Reference proteome</keyword>
<dbReference type="PANTHER" id="PTHR12307:SF36">
    <property type="entry name" value="GLYCOGEN-BINDING SUBUNIT 76A"/>
    <property type="match status" value="1"/>
</dbReference>
<evidence type="ECO:0000313" key="3">
    <source>
        <dbReference type="EMBL" id="GJJ73774.1"/>
    </source>
</evidence>
<feature type="compositionally biased region" description="Low complexity" evidence="1">
    <location>
        <begin position="46"/>
        <end position="64"/>
    </location>
</feature>
<dbReference type="InterPro" id="IPR050782">
    <property type="entry name" value="PP1_regulatory_subunit_3"/>
</dbReference>
<feature type="compositionally biased region" description="Polar residues" evidence="1">
    <location>
        <begin position="145"/>
        <end position="158"/>
    </location>
</feature>
<feature type="region of interest" description="Disordered" evidence="1">
    <location>
        <begin position="29"/>
        <end position="158"/>
    </location>
</feature>
<dbReference type="OrthoDB" id="1881at2759"/>
<feature type="compositionally biased region" description="Pro residues" evidence="1">
    <location>
        <begin position="600"/>
        <end position="609"/>
    </location>
</feature>
<dbReference type="GO" id="GO:0005979">
    <property type="term" value="P:regulation of glycogen biosynthetic process"/>
    <property type="evidence" value="ECO:0007669"/>
    <property type="project" value="TreeGrafter"/>
</dbReference>
<dbReference type="GO" id="GO:0000164">
    <property type="term" value="C:protein phosphatase type 1 complex"/>
    <property type="evidence" value="ECO:0007669"/>
    <property type="project" value="TreeGrafter"/>
</dbReference>
<dbReference type="InterPro" id="IPR005036">
    <property type="entry name" value="CBM21_dom"/>
</dbReference>
<feature type="compositionally biased region" description="Polar residues" evidence="1">
    <location>
        <begin position="177"/>
        <end position="187"/>
    </location>
</feature>
<dbReference type="Pfam" id="PF03370">
    <property type="entry name" value="CBM_21"/>
    <property type="match status" value="1"/>
</dbReference>
<reference evidence="3" key="2">
    <citation type="journal article" date="2022" name="Microbiol. Resour. Announc.">
        <title>Whole-Genome Sequence of Entomortierella parvispora E1425, a Mucoromycotan Fungus Associated with Burkholderiaceae-Related Endosymbiotic Bacteria.</title>
        <authorList>
            <person name="Herlambang A."/>
            <person name="Guo Y."/>
            <person name="Takashima Y."/>
            <person name="Narisawa K."/>
            <person name="Ohta H."/>
            <person name="Nishizawa T."/>
        </authorList>
    </citation>
    <scope>NUCLEOTIDE SEQUENCE</scope>
    <source>
        <strain evidence="3">E1425</strain>
    </source>
</reference>
<feature type="compositionally biased region" description="Polar residues" evidence="1">
    <location>
        <begin position="109"/>
        <end position="138"/>
    </location>
</feature>
<feature type="region of interest" description="Disordered" evidence="1">
    <location>
        <begin position="171"/>
        <end position="205"/>
    </location>
</feature>
<evidence type="ECO:0000313" key="4">
    <source>
        <dbReference type="Proteomes" id="UP000827284"/>
    </source>
</evidence>
<feature type="region of interest" description="Disordered" evidence="1">
    <location>
        <begin position="1"/>
        <end position="20"/>
    </location>
</feature>
<feature type="region of interest" description="Disordered" evidence="1">
    <location>
        <begin position="588"/>
        <end position="609"/>
    </location>
</feature>
<dbReference type="GO" id="GO:2001069">
    <property type="term" value="F:glycogen binding"/>
    <property type="evidence" value="ECO:0007669"/>
    <property type="project" value="TreeGrafter"/>
</dbReference>
<evidence type="ECO:0000256" key="1">
    <source>
        <dbReference type="SAM" id="MobiDB-lite"/>
    </source>
</evidence>
<dbReference type="AlphaFoldDB" id="A0A9P3HBQ4"/>
<organism evidence="3 4">
    <name type="scientific">Entomortierella parvispora</name>
    <dbReference type="NCBI Taxonomy" id="205924"/>
    <lineage>
        <taxon>Eukaryota</taxon>
        <taxon>Fungi</taxon>
        <taxon>Fungi incertae sedis</taxon>
        <taxon>Mucoromycota</taxon>
        <taxon>Mortierellomycotina</taxon>
        <taxon>Mortierellomycetes</taxon>
        <taxon>Mortierellales</taxon>
        <taxon>Mortierellaceae</taxon>
        <taxon>Entomortierella</taxon>
    </lineage>
</organism>
<dbReference type="InterPro" id="IPR038175">
    <property type="entry name" value="CBM21_dom_sf"/>
</dbReference>
<dbReference type="Gene3D" id="2.60.40.2440">
    <property type="entry name" value="Carbohydrate binding type-21 domain"/>
    <property type="match status" value="1"/>
</dbReference>
<dbReference type="GO" id="GO:0008157">
    <property type="term" value="F:protein phosphatase 1 binding"/>
    <property type="evidence" value="ECO:0007669"/>
    <property type="project" value="TreeGrafter"/>
</dbReference>
<sequence>MSLSSTPADSTPKPLVLSSPDRVVFRAIPHSLASTNKKVTLSLRRSPAVKPSSIPAASSPTPTALDTLPAVDTPASPSEPATVPPNHQSPNSHRRSSSSTTTLTDFELQATTSAPSLCETSSSTLASAPNTNLSNNAQYPHHTSPRITITSPMRKQSTQPLLKNGLPIKSAMKSPLATPSPNSNHSSPMALCRPSSIRSHTSPSPISSPKFVHFNTQLEHVRLFLQGEMPSCVSERETIIDCRPDASLTSDVELALLNWSAVAPGSFQPGNIDAGASPLKVENVQLSEDQTALRGTVLIHNIAFHKHVSVRFTIDFWQTQTEVMAEYAESIAGTALDRFAFVIPLDMDKTAVEKTFCFAVRYQVIGREFWDSNNGMNYQLECKRVVTVASPATVSDLSKQMNSILLAARMPDYGKPVLKKKHDSRYDFSTSLSAAYGGGHSASSWNSTPASKTAYRPSEYISPVQSPPGYHQSLYASSPKFISPYLLAASPPDFHVGFEQLSIEHAVSPNKKNTMKSWGEYDLDAPVPVTPTRSQSYPSGFYGSSPKLSSSPISIPSGQAPSNRPAVGSSSYFDLVDRYCFYEPGQHSSPYTSPYSSYPNSPPAPCIRG</sequence>
<protein>
    <recommendedName>
        <fullName evidence="2">CBM21 domain-containing protein</fullName>
    </recommendedName>
</protein>
<name>A0A9P3HBQ4_9FUNG</name>
<reference evidence="3" key="1">
    <citation type="submission" date="2021-11" db="EMBL/GenBank/DDBJ databases">
        <authorList>
            <person name="Herlambang A."/>
            <person name="Guo Y."/>
            <person name="Takashima Y."/>
            <person name="Nishizawa T."/>
        </authorList>
    </citation>
    <scope>NUCLEOTIDE SEQUENCE</scope>
    <source>
        <strain evidence="3">E1425</strain>
    </source>
</reference>
<dbReference type="PROSITE" id="PS51159">
    <property type="entry name" value="CBM21"/>
    <property type="match status" value="1"/>
</dbReference>
<dbReference type="EMBL" id="BQFW01000008">
    <property type="protein sequence ID" value="GJJ73774.1"/>
    <property type="molecule type" value="Genomic_DNA"/>
</dbReference>
<feature type="compositionally biased region" description="Polar residues" evidence="1">
    <location>
        <begin position="196"/>
        <end position="205"/>
    </location>
</feature>
<feature type="domain" description="CBM21" evidence="2">
    <location>
        <begin position="273"/>
        <end position="381"/>
    </location>
</feature>
<gene>
    <name evidence="3" type="ORF">EMPS_06132</name>
</gene>